<evidence type="ECO:0000256" key="3">
    <source>
        <dbReference type="ARBA" id="ARBA00022964"/>
    </source>
</evidence>
<dbReference type="GO" id="GO:0020037">
    <property type="term" value="F:heme binding"/>
    <property type="evidence" value="ECO:0007669"/>
    <property type="project" value="InterPro"/>
</dbReference>
<dbReference type="EMBL" id="LC582843">
    <property type="protein sequence ID" value="BCL51057.1"/>
    <property type="molecule type" value="mRNA"/>
</dbReference>
<dbReference type="InterPro" id="IPR034812">
    <property type="entry name" value="Ppo-like_N"/>
</dbReference>
<dbReference type="Gene3D" id="1.10.630.10">
    <property type="entry name" value="Cytochrome P450"/>
    <property type="match status" value="1"/>
</dbReference>
<organism evidence="7">
    <name type="scientific">Tricholoma matsutake</name>
    <name type="common">Matsutake mushroom</name>
    <name type="synonym">Tricholoma nauseosum</name>
    <dbReference type="NCBI Taxonomy" id="40145"/>
    <lineage>
        <taxon>Eukaryota</taxon>
        <taxon>Fungi</taxon>
        <taxon>Dikarya</taxon>
        <taxon>Basidiomycota</taxon>
        <taxon>Agaricomycotina</taxon>
        <taxon>Agaricomycetes</taxon>
        <taxon>Agaricomycetidae</taxon>
        <taxon>Agaricales</taxon>
        <taxon>Tricholomatineae</taxon>
        <taxon>Tricholomataceae</taxon>
        <taxon>Tricholoma</taxon>
    </lineage>
</organism>
<dbReference type="InterPro" id="IPR036396">
    <property type="entry name" value="Cyt_P450_sf"/>
</dbReference>
<dbReference type="SUPFAM" id="SSF48264">
    <property type="entry name" value="Cytochrome P450"/>
    <property type="match status" value="1"/>
</dbReference>
<gene>
    <name evidence="7" type="primary">Tmdox1</name>
</gene>
<sequence>MLTRLFKKLFISPLLHIILFFSTPLFRFISVMNILNHFTQAVDFVTESHAPLDTDAACPESDESFKKVSETLELWSHPAVKISDLPAFWDAVKHGNTIGLDDRKLLLEKVLVLMARYKNSDRSMQIQRYVIDLLYKDLPHPPRSYLCPPTGGSAVVTNSLGNIKYAFRTADGSNYNPLFPSLGKAGSPYARSVPGLRFVPKHVLPDPGLVFDTLLRREEFVPHPGGISSLFFAFADLVIHSIFNTNHTDWTKNDTSSYLDLSILYGNSESQVNQVRRKDGTGRLWEDVFADSRLLFMPPASCALLVLLSRNHNYIAQKLLNINENGTFVFPVPQDEQARLAQDDEIFNRARMVNCGFFLQIILGDYVGAILGLIRDRSDWRLDPLMSMRESDHEVSPQGKGNVVSVEFNLLYRWHSTLSAQDAEWTTNTFSKLFEGRDSSQITVQDFKLAAHKYLIPHTDVRTWEFNGLKREPDGRFKDDDLARTIQDATEHRAGAFKARGTPEALRIIEILGIEQGRAWGTCSLNEFRKFLGLKPYKTFKEWNPDEKIHTAAAALYKDIENLELHVGLQAEETKVPGPGAGLCPGYTISRAILADAVSLTRGDPFFTTEFTPFNLTSWGYEDCQYDTKDGSHGGILTKLLFRTLPDHYPAGSAYAHFPFLDPVYMREILTKDVNLVNKYTWTRPQLPSVTGVINSFNGVKQVLSDPSFVSAYNDRILDIITTPPTADKEDHKLTILHKTRSDFVKGRKNVESLLPYSEPPHETWAGYFTKEVKALITEKAVHHIGDNSKYVDIVGDVINLVPVRWVSEKILGLPLKTISNPSGTFYEQEMYKMFANTARYVFLNIDPAHDWHLRESSVEAFRKILNVTEAHLGWVTPTEILDHIAIKNYDSHRFLKRVREAGTDYTTKELAAQVFSAVVPTAALFSQVIAHVVDFYLDDDKRNEREEIVKLVSACHDKETVAKIMVYVQEALRLNPTVSGVYRTAGKDVSIEHSRVQAGQRIFASIVNANVDTSRFGATPTTATYDKPDNAAGIFGFGEYGLLSAQFFESTAPTILGTVLGLKNLKRAPGQSGRFARFTEELHGSPQQWYINMQGKTTPFPDSLVVQFD</sequence>
<reference evidence="7" key="1">
    <citation type="submission" date="2020-09" db="EMBL/GenBank/DDBJ databases">
        <title>Characterization of three dioxygenases from Tricholoma matsutake.</title>
        <authorList>
            <person name="Tasaki Y."/>
        </authorList>
    </citation>
    <scope>NUCLEOTIDE SEQUENCE</scope>
    <source>
        <strain evidence="7">NBRC 30605</strain>
        <tissue evidence="7">Mycelium</tissue>
    </source>
</reference>
<keyword evidence="5 6" id="KW-0408">Iron</keyword>
<dbReference type="GO" id="GO:0006979">
    <property type="term" value="P:response to oxidative stress"/>
    <property type="evidence" value="ECO:0007669"/>
    <property type="project" value="InterPro"/>
</dbReference>
<keyword evidence="3 7" id="KW-0223">Dioxygenase</keyword>
<dbReference type="GO" id="GO:0005506">
    <property type="term" value="F:iron ion binding"/>
    <property type="evidence" value="ECO:0007669"/>
    <property type="project" value="InterPro"/>
</dbReference>
<dbReference type="CDD" id="cd09817">
    <property type="entry name" value="linoleate_diol_synthase_like"/>
    <property type="match status" value="1"/>
</dbReference>
<dbReference type="InterPro" id="IPR019791">
    <property type="entry name" value="Haem_peroxidase_animal"/>
</dbReference>
<name>A0A7G1PUP4_TRIMT</name>
<feature type="binding site" description="axial binding residue" evidence="6">
    <location>
        <position position="415"/>
    </location>
    <ligand>
        <name>heme b</name>
        <dbReference type="ChEBI" id="CHEBI:60344"/>
    </ligand>
    <ligandPart>
        <name>Fe</name>
        <dbReference type="ChEBI" id="CHEBI:18248"/>
    </ligandPart>
</feature>
<evidence type="ECO:0000256" key="6">
    <source>
        <dbReference type="PIRSR" id="PIRSR619791-2"/>
    </source>
</evidence>
<proteinExistence type="evidence at transcript level"/>
<keyword evidence="1 6" id="KW-0349">Heme</keyword>
<dbReference type="GO" id="GO:0006631">
    <property type="term" value="P:fatty acid metabolic process"/>
    <property type="evidence" value="ECO:0007669"/>
    <property type="project" value="UniProtKB-ARBA"/>
</dbReference>
<evidence type="ECO:0000256" key="2">
    <source>
        <dbReference type="ARBA" id="ARBA00022723"/>
    </source>
</evidence>
<keyword evidence="2 6" id="KW-0479">Metal-binding</keyword>
<evidence type="ECO:0000313" key="7">
    <source>
        <dbReference type="EMBL" id="BCL51057.1"/>
    </source>
</evidence>
<dbReference type="AlphaFoldDB" id="A0A7G1PUP4"/>
<accession>A0A7G1PUP4</accession>
<dbReference type="PROSITE" id="PS50292">
    <property type="entry name" value="PEROXIDASE_3"/>
    <property type="match status" value="1"/>
</dbReference>
<dbReference type="PRINTS" id="PR00457">
    <property type="entry name" value="ANPEROXIDASE"/>
</dbReference>
<evidence type="ECO:0000256" key="1">
    <source>
        <dbReference type="ARBA" id="ARBA00022617"/>
    </source>
</evidence>
<protein>
    <submittedName>
        <fullName evidence="7">Dioxygenase</fullName>
    </submittedName>
</protein>
<dbReference type="Pfam" id="PF03098">
    <property type="entry name" value="An_peroxidase"/>
    <property type="match status" value="1"/>
</dbReference>
<dbReference type="GO" id="GO:0051213">
    <property type="term" value="F:dioxygenase activity"/>
    <property type="evidence" value="ECO:0007669"/>
    <property type="project" value="UniProtKB-KW"/>
</dbReference>
<evidence type="ECO:0000256" key="5">
    <source>
        <dbReference type="ARBA" id="ARBA00023004"/>
    </source>
</evidence>
<evidence type="ECO:0000256" key="4">
    <source>
        <dbReference type="ARBA" id="ARBA00023002"/>
    </source>
</evidence>
<dbReference type="InterPro" id="IPR037120">
    <property type="entry name" value="Haem_peroxidase_sf_animal"/>
</dbReference>
<dbReference type="GO" id="GO:0016705">
    <property type="term" value="F:oxidoreductase activity, acting on paired donors, with incorporation or reduction of molecular oxygen"/>
    <property type="evidence" value="ECO:0007669"/>
    <property type="project" value="InterPro"/>
</dbReference>
<dbReference type="GO" id="GO:0004601">
    <property type="term" value="F:peroxidase activity"/>
    <property type="evidence" value="ECO:0007669"/>
    <property type="project" value="InterPro"/>
</dbReference>
<dbReference type="GO" id="GO:0004497">
    <property type="term" value="F:monooxygenase activity"/>
    <property type="evidence" value="ECO:0007669"/>
    <property type="project" value="InterPro"/>
</dbReference>
<dbReference type="PANTHER" id="PTHR11903:SF37">
    <property type="entry name" value="PSI-PRODUCING OXYGENASE A"/>
    <property type="match status" value="1"/>
</dbReference>
<dbReference type="InterPro" id="IPR050783">
    <property type="entry name" value="Oxylipin_biosynth_metab"/>
</dbReference>
<keyword evidence="4" id="KW-0560">Oxidoreductase</keyword>
<dbReference type="InterPro" id="IPR010255">
    <property type="entry name" value="Haem_peroxidase_sf"/>
</dbReference>
<dbReference type="Gene3D" id="1.10.640.10">
    <property type="entry name" value="Haem peroxidase domain superfamily, animal type"/>
    <property type="match status" value="1"/>
</dbReference>
<dbReference type="SUPFAM" id="SSF48113">
    <property type="entry name" value="Heme-dependent peroxidases"/>
    <property type="match status" value="1"/>
</dbReference>
<dbReference type="PANTHER" id="PTHR11903">
    <property type="entry name" value="PROSTAGLANDIN G/H SYNTHASE"/>
    <property type="match status" value="1"/>
</dbReference>